<keyword evidence="3" id="KW-0533">Nickel</keyword>
<gene>
    <name evidence="12" type="ORF">TEOVI_000280900</name>
</gene>
<dbReference type="InterPro" id="IPR010357">
    <property type="entry name" value="TXNDC17_dom"/>
</dbReference>
<dbReference type="InterPro" id="IPR036249">
    <property type="entry name" value="Thioredoxin-like_sf"/>
</dbReference>
<feature type="domain" description="Thioredoxin" evidence="11">
    <location>
        <begin position="209"/>
        <end position="306"/>
    </location>
</feature>
<dbReference type="GO" id="GO:0010309">
    <property type="term" value="F:acireductone dioxygenase [iron(II)-requiring] activity"/>
    <property type="evidence" value="ECO:0007669"/>
    <property type="project" value="UniProtKB-EC"/>
</dbReference>
<evidence type="ECO:0000259" key="11">
    <source>
        <dbReference type="Pfam" id="PF06110"/>
    </source>
</evidence>
<evidence type="ECO:0000256" key="3">
    <source>
        <dbReference type="ARBA" id="ARBA00022596"/>
    </source>
</evidence>
<evidence type="ECO:0000313" key="13">
    <source>
        <dbReference type="Proteomes" id="UP000195570"/>
    </source>
</evidence>
<dbReference type="GO" id="GO:0046872">
    <property type="term" value="F:metal ion binding"/>
    <property type="evidence" value="ECO:0007669"/>
    <property type="project" value="UniProtKB-KW"/>
</dbReference>
<keyword evidence="9" id="KW-0486">Methionine biosynthesis</keyword>
<reference evidence="12" key="1">
    <citation type="submission" date="2016-09" db="EMBL/GenBank/DDBJ databases">
        <authorList>
            <person name="Hebert L."/>
            <person name="Moumen B."/>
        </authorList>
    </citation>
    <scope>NUCLEOTIDE SEQUENCE [LARGE SCALE GENOMIC DNA]</scope>
    <source>
        <strain evidence="12">OVI</strain>
    </source>
</reference>
<keyword evidence="5" id="KW-0479">Metal-binding</keyword>
<evidence type="ECO:0000256" key="9">
    <source>
        <dbReference type="ARBA" id="ARBA00023167"/>
    </source>
</evidence>
<dbReference type="FunFam" id="3.40.30.10:FF:000783">
    <property type="entry name" value="1,2-dihydroxy-3-keto-5-methylthiopentene dioxygenase"/>
    <property type="match status" value="1"/>
</dbReference>
<dbReference type="EMBL" id="CZPT02001596">
    <property type="protein sequence ID" value="SCU71229.1"/>
    <property type="molecule type" value="Genomic_DNA"/>
</dbReference>
<dbReference type="Pfam" id="PF06110">
    <property type="entry name" value="TXD17-like_Trx"/>
    <property type="match status" value="1"/>
</dbReference>
<dbReference type="SUPFAM" id="SSF52833">
    <property type="entry name" value="Thioredoxin-like"/>
    <property type="match status" value="1"/>
</dbReference>
<dbReference type="Pfam" id="PF03079">
    <property type="entry name" value="ARD"/>
    <property type="match status" value="1"/>
</dbReference>
<evidence type="ECO:0000256" key="4">
    <source>
        <dbReference type="ARBA" id="ARBA00022605"/>
    </source>
</evidence>
<comment type="caution">
    <text evidence="12">The sequence shown here is derived from an EMBL/GenBank/DDBJ whole genome shotgun (WGS) entry which is preliminary data.</text>
</comment>
<proteinExistence type="predicted"/>
<sequence>MPSSWLLNTQEGDITAPCHCSPDVPVTDVQLETFLVYSRSIDVATLHERHPDDDEGRTYAQRLIWNLGYKTLEKVTFTTSSKDESMEHLNVDEQMRIVESGIIYVDVRNEKDEWVRIEGKMGDVIVLPPGMYHRVVSSNSGPATCLRLFRRAETFRPIPRDTAGLSEALVKEAVEAHEEHMFFINNPPVETAMGPANDTDNILVKNPRDFDATLEKVKAALQPGDILVVLIKGVSHPKTHKSWCPPCVLAEPMVQRAVKAAKEKRRVVYVQCNVERSVYLGNPKYLYRTHPFIKVTGIPHFMVFQQGEGGLKDICRESTPWEGYEKWVEKL</sequence>
<evidence type="ECO:0000256" key="7">
    <source>
        <dbReference type="ARBA" id="ARBA00023002"/>
    </source>
</evidence>
<name>A0A1G4IFR7_TRYEQ</name>
<evidence type="ECO:0000313" key="12">
    <source>
        <dbReference type="EMBL" id="SCU71229.1"/>
    </source>
</evidence>
<dbReference type="Proteomes" id="UP000195570">
    <property type="component" value="Unassembled WGS sequence"/>
</dbReference>
<dbReference type="EC" id="1.13.11.54" evidence="10"/>
<protein>
    <recommendedName>
        <fullName evidence="10">acireductone dioxygenase (Fe(2+)-requiring)</fullName>
        <ecNumber evidence="10">1.13.11.54</ecNumber>
    </recommendedName>
</protein>
<dbReference type="RefSeq" id="XP_067081929.1">
    <property type="nucleotide sequence ID" value="XM_067225828.1"/>
</dbReference>
<comment type="cofactor">
    <cofactor evidence="2">
        <name>Fe(2+)</name>
        <dbReference type="ChEBI" id="CHEBI:29033"/>
    </cofactor>
</comment>
<dbReference type="Gene3D" id="3.40.30.10">
    <property type="entry name" value="Glutaredoxin"/>
    <property type="match status" value="1"/>
</dbReference>
<keyword evidence="7" id="KW-0560">Oxidoreductase</keyword>
<evidence type="ECO:0000256" key="5">
    <source>
        <dbReference type="ARBA" id="ARBA00022723"/>
    </source>
</evidence>
<dbReference type="InterPro" id="IPR014710">
    <property type="entry name" value="RmlC-like_jellyroll"/>
</dbReference>
<accession>A0A1G4IFR7</accession>
<dbReference type="VEuPathDB" id="TriTrypDB:TEOVI_000280900"/>
<dbReference type="InterPro" id="IPR004313">
    <property type="entry name" value="ARD"/>
</dbReference>
<dbReference type="AlphaFoldDB" id="A0A1G4IFR7"/>
<dbReference type="GO" id="GO:0009086">
    <property type="term" value="P:methionine biosynthetic process"/>
    <property type="evidence" value="ECO:0007669"/>
    <property type="project" value="UniProtKB-KW"/>
</dbReference>
<evidence type="ECO:0000256" key="2">
    <source>
        <dbReference type="ARBA" id="ARBA00001954"/>
    </source>
</evidence>
<organism evidence="12 13">
    <name type="scientific">Trypanosoma equiperdum</name>
    <dbReference type="NCBI Taxonomy" id="5694"/>
    <lineage>
        <taxon>Eukaryota</taxon>
        <taxon>Discoba</taxon>
        <taxon>Euglenozoa</taxon>
        <taxon>Kinetoplastea</taxon>
        <taxon>Metakinetoplastina</taxon>
        <taxon>Trypanosomatida</taxon>
        <taxon>Trypanosomatidae</taxon>
        <taxon>Trypanosoma</taxon>
    </lineage>
</organism>
<dbReference type="GeneID" id="92376749"/>
<evidence type="ECO:0000256" key="8">
    <source>
        <dbReference type="ARBA" id="ARBA00023004"/>
    </source>
</evidence>
<comment type="catalytic activity">
    <reaction evidence="1">
        <text>1,2-dihydroxy-5-(methylsulfanyl)pent-1-en-3-one + O2 = 4-methylsulfanyl-2-oxobutanoate + formate + 2 H(+)</text>
        <dbReference type="Rhea" id="RHEA:24504"/>
        <dbReference type="ChEBI" id="CHEBI:15378"/>
        <dbReference type="ChEBI" id="CHEBI:15379"/>
        <dbReference type="ChEBI" id="CHEBI:15740"/>
        <dbReference type="ChEBI" id="CHEBI:16723"/>
        <dbReference type="ChEBI" id="CHEBI:49252"/>
        <dbReference type="EC" id="1.13.11.54"/>
    </reaction>
</comment>
<evidence type="ECO:0000256" key="10">
    <source>
        <dbReference type="ARBA" id="ARBA00039005"/>
    </source>
</evidence>
<dbReference type="PANTHER" id="PTHR23418:SF0">
    <property type="entry name" value="ACIREDUCTONE DIOXYGENASE"/>
    <property type="match status" value="1"/>
</dbReference>
<evidence type="ECO:0000256" key="1">
    <source>
        <dbReference type="ARBA" id="ARBA00000428"/>
    </source>
</evidence>
<dbReference type="PANTHER" id="PTHR23418">
    <property type="entry name" value="ACIREDUCTONE DIOXYGENASE"/>
    <property type="match status" value="1"/>
</dbReference>
<keyword evidence="8" id="KW-0408">Iron</keyword>
<keyword evidence="4" id="KW-0028">Amino-acid biosynthesis</keyword>
<evidence type="ECO:0000256" key="6">
    <source>
        <dbReference type="ARBA" id="ARBA00022964"/>
    </source>
</evidence>
<keyword evidence="13" id="KW-1185">Reference proteome</keyword>
<dbReference type="SUPFAM" id="SSF51182">
    <property type="entry name" value="RmlC-like cupins"/>
    <property type="match status" value="1"/>
</dbReference>
<dbReference type="Gene3D" id="2.60.120.10">
    <property type="entry name" value="Jelly Rolls"/>
    <property type="match status" value="1"/>
</dbReference>
<keyword evidence="6 12" id="KW-0223">Dioxygenase</keyword>
<dbReference type="InterPro" id="IPR011051">
    <property type="entry name" value="RmlC_Cupin_sf"/>
</dbReference>